<dbReference type="AlphaFoldDB" id="A0A9W9IMJ9"/>
<reference evidence="4" key="1">
    <citation type="submission" date="2022-11" db="EMBL/GenBank/DDBJ databases">
        <authorList>
            <person name="Petersen C."/>
        </authorList>
    </citation>
    <scope>NUCLEOTIDE SEQUENCE</scope>
    <source>
        <strain evidence="4">IBT 16849</strain>
    </source>
</reference>
<proteinExistence type="inferred from homology"/>
<dbReference type="EMBL" id="JAPQKP010000008">
    <property type="protein sequence ID" value="KAJ5181325.1"/>
    <property type="molecule type" value="Genomic_DNA"/>
</dbReference>
<keyword evidence="3" id="KW-1133">Transmembrane helix</keyword>
<accession>A0A9W9IMJ9</accession>
<dbReference type="GO" id="GO:0043386">
    <property type="term" value="P:mycotoxin biosynthetic process"/>
    <property type="evidence" value="ECO:0007669"/>
    <property type="project" value="InterPro"/>
</dbReference>
<dbReference type="PANTHER" id="PTHR33365:SF6">
    <property type="entry name" value="OXIDASE USTYA"/>
    <property type="match status" value="1"/>
</dbReference>
<evidence type="ECO:0000256" key="3">
    <source>
        <dbReference type="SAM" id="Phobius"/>
    </source>
</evidence>
<dbReference type="Proteomes" id="UP001150879">
    <property type="component" value="Unassembled WGS sequence"/>
</dbReference>
<evidence type="ECO:0000313" key="5">
    <source>
        <dbReference type="Proteomes" id="UP001150879"/>
    </source>
</evidence>
<keyword evidence="3" id="KW-0472">Membrane</keyword>
<dbReference type="PANTHER" id="PTHR33365">
    <property type="entry name" value="YALI0B05434P"/>
    <property type="match status" value="1"/>
</dbReference>
<reference evidence="4" key="2">
    <citation type="journal article" date="2023" name="IMA Fungus">
        <title>Comparative genomic study of the Penicillium genus elucidates a diverse pangenome and 15 lateral gene transfer events.</title>
        <authorList>
            <person name="Petersen C."/>
            <person name="Sorensen T."/>
            <person name="Nielsen M.R."/>
            <person name="Sondergaard T.E."/>
            <person name="Sorensen J.L."/>
            <person name="Fitzpatrick D.A."/>
            <person name="Frisvad J.C."/>
            <person name="Nielsen K.L."/>
        </authorList>
    </citation>
    <scope>NUCLEOTIDE SEQUENCE</scope>
    <source>
        <strain evidence="4">IBT 16849</strain>
    </source>
</reference>
<evidence type="ECO:0008006" key="6">
    <source>
        <dbReference type="Google" id="ProtNLM"/>
    </source>
</evidence>
<gene>
    <name evidence="4" type="ORF">N7472_011285</name>
</gene>
<evidence type="ECO:0000313" key="4">
    <source>
        <dbReference type="EMBL" id="KAJ5181325.1"/>
    </source>
</evidence>
<organism evidence="4 5">
    <name type="scientific">Penicillium cf. griseofulvum</name>
    <dbReference type="NCBI Taxonomy" id="2972120"/>
    <lineage>
        <taxon>Eukaryota</taxon>
        <taxon>Fungi</taxon>
        <taxon>Dikarya</taxon>
        <taxon>Ascomycota</taxon>
        <taxon>Pezizomycotina</taxon>
        <taxon>Eurotiomycetes</taxon>
        <taxon>Eurotiomycetidae</taxon>
        <taxon>Eurotiales</taxon>
        <taxon>Aspergillaceae</taxon>
        <taxon>Penicillium</taxon>
    </lineage>
</organism>
<keyword evidence="3" id="KW-0812">Transmembrane</keyword>
<comment type="similarity">
    <text evidence="1">Belongs to the ustYa family.</text>
</comment>
<evidence type="ECO:0000256" key="1">
    <source>
        <dbReference type="ARBA" id="ARBA00035112"/>
    </source>
</evidence>
<dbReference type="OrthoDB" id="3687641at2759"/>
<evidence type="ECO:0000256" key="2">
    <source>
        <dbReference type="SAM" id="MobiDB-lite"/>
    </source>
</evidence>
<dbReference type="Pfam" id="PF11807">
    <property type="entry name" value="UstYa"/>
    <property type="match status" value="1"/>
</dbReference>
<dbReference type="InterPro" id="IPR021765">
    <property type="entry name" value="UstYa-like"/>
</dbReference>
<keyword evidence="5" id="KW-1185">Reference proteome</keyword>
<name>A0A9W9IMJ9_9EURO</name>
<comment type="caution">
    <text evidence="4">The sequence shown here is derived from an EMBL/GenBank/DDBJ whole genome shotgun (WGS) entry which is preliminary data.</text>
</comment>
<protein>
    <recommendedName>
        <fullName evidence="6">Cyclochlorotine biosynthesis protein O</fullName>
    </recommendedName>
</protein>
<feature type="region of interest" description="Disordered" evidence="2">
    <location>
        <begin position="1"/>
        <end position="25"/>
    </location>
</feature>
<sequence>MKYEAVPVTDEGEEGKPSDYNPSEACPRQRYSRRLLATTSLLIVLLVLSNVGWIWVVLSGRSSSSSTHHVSTFPPIDMTHTAFYQDTPFNGEDEGKPHADELWKGLFPSGNGQVSISKTEASVHKLPDSIQDPDAGDKVMYVLAGYHNLHCLTILRSAFFHYHVHGKEMSPWPHVVHCLDQIRQTLMCNFDMTFVPMTGQKEFKDGQEHVCKDYWQIHNWTSGYRSAYAPGDDHLHI</sequence>
<feature type="transmembrane region" description="Helical" evidence="3">
    <location>
        <begin position="35"/>
        <end position="58"/>
    </location>
</feature>